<dbReference type="EMBL" id="JACHVA010000128">
    <property type="protein sequence ID" value="MBC2603665.1"/>
    <property type="molecule type" value="Genomic_DNA"/>
</dbReference>
<evidence type="ECO:0000256" key="2">
    <source>
        <dbReference type="ARBA" id="ARBA00022801"/>
    </source>
</evidence>
<dbReference type="InterPro" id="IPR011650">
    <property type="entry name" value="Peptidase_M20_dimer"/>
</dbReference>
<dbReference type="PANTHER" id="PTHR43808">
    <property type="entry name" value="ACETYLORNITHINE DEACETYLASE"/>
    <property type="match status" value="1"/>
</dbReference>
<gene>
    <name evidence="5" type="ORF">H5P30_17930</name>
</gene>
<feature type="domain" description="Peptidase M20 dimerisation" evidence="4">
    <location>
        <begin position="211"/>
        <end position="286"/>
    </location>
</feature>
<keyword evidence="6" id="KW-1185">Reference proteome</keyword>
<dbReference type="SUPFAM" id="SSF55031">
    <property type="entry name" value="Bacterial exopeptidase dimerisation domain"/>
    <property type="match status" value="1"/>
</dbReference>
<evidence type="ECO:0000256" key="1">
    <source>
        <dbReference type="ARBA" id="ARBA00022723"/>
    </source>
</evidence>
<evidence type="ECO:0000313" key="6">
    <source>
        <dbReference type="Proteomes" id="UP000525652"/>
    </source>
</evidence>
<proteinExistence type="predicted"/>
<dbReference type="Proteomes" id="UP000525652">
    <property type="component" value="Unassembled WGS sequence"/>
</dbReference>
<evidence type="ECO:0000256" key="3">
    <source>
        <dbReference type="SAM" id="Coils"/>
    </source>
</evidence>
<keyword evidence="2" id="KW-0378">Hydrolase</keyword>
<dbReference type="PANTHER" id="PTHR43808:SF17">
    <property type="entry name" value="PEPTIDASE M20"/>
    <property type="match status" value="1"/>
</dbReference>
<dbReference type="SUPFAM" id="SSF53187">
    <property type="entry name" value="Zn-dependent exopeptidases"/>
    <property type="match status" value="1"/>
</dbReference>
<name>A0A7X1E5H8_9BACT</name>
<dbReference type="RefSeq" id="WP_185694291.1">
    <property type="nucleotide sequence ID" value="NZ_JACHVA010000128.1"/>
</dbReference>
<comment type="caution">
    <text evidence="5">The sequence shown here is derived from an EMBL/GenBank/DDBJ whole genome shotgun (WGS) entry which is preliminary data.</text>
</comment>
<evidence type="ECO:0000259" key="4">
    <source>
        <dbReference type="Pfam" id="PF07687"/>
    </source>
</evidence>
<dbReference type="InterPro" id="IPR050072">
    <property type="entry name" value="Peptidase_M20A"/>
</dbReference>
<organism evidence="5 6">
    <name type="scientific">Puniceicoccus vermicola</name>
    <dbReference type="NCBI Taxonomy" id="388746"/>
    <lineage>
        <taxon>Bacteria</taxon>
        <taxon>Pseudomonadati</taxon>
        <taxon>Verrucomicrobiota</taxon>
        <taxon>Opitutia</taxon>
        <taxon>Puniceicoccales</taxon>
        <taxon>Puniceicoccaceae</taxon>
        <taxon>Puniceicoccus</taxon>
    </lineage>
</organism>
<keyword evidence="1" id="KW-0479">Metal-binding</keyword>
<reference evidence="5 6" key="1">
    <citation type="submission" date="2020-07" db="EMBL/GenBank/DDBJ databases">
        <authorList>
            <person name="Feng X."/>
        </authorList>
    </citation>
    <scope>NUCLEOTIDE SEQUENCE [LARGE SCALE GENOMIC DNA]</scope>
    <source>
        <strain evidence="5 6">JCM14086</strain>
    </source>
</reference>
<dbReference type="Pfam" id="PF07687">
    <property type="entry name" value="M20_dimer"/>
    <property type="match status" value="1"/>
</dbReference>
<accession>A0A7X1E5H8</accession>
<dbReference type="InterPro" id="IPR036264">
    <property type="entry name" value="Bact_exopeptidase_dim_dom"/>
</dbReference>
<dbReference type="GO" id="GO:0016787">
    <property type="term" value="F:hydrolase activity"/>
    <property type="evidence" value="ECO:0007669"/>
    <property type="project" value="UniProtKB-KW"/>
</dbReference>
<sequence length="387" mass="42001">MPKKNQEILSLIPDPAEIESIKEVILANSVMCGEIPAPTFEEGRRLVFMRDRFTEAGMEHISVDEKDNVAAILPGSSGNRKILLSANLDTIHYAGADHSMTLGTDSITGRGICENSLGLGVLSALPLVLERLNVKFESDLLLVGTSQSIGVGNLGGIRFFLDNYRNEIDFGICLRAVQLGRLSYASLGMLRGEIQIEVPEEYDWKRLPEGSAIVILNRLITRLQEIPLPTNPVTTINLGSVLAGNTFGTAASTATLRFEIKSEEEGRTEAMEEQIEEIVEELAAENEVSVSLNVVARRNRGGISFSHPLVKTTRSIIGSLGGEQVIAPSTGELCALIDKGIPAVTVGLTKGEHLHERNETLKISPIYRGVSQLIGLLRAIDKGYCDE</sequence>
<protein>
    <submittedName>
        <fullName evidence="5">Peptidase dimerization domain-containing protein</fullName>
    </submittedName>
</protein>
<dbReference type="Gene3D" id="3.40.630.10">
    <property type="entry name" value="Zn peptidases"/>
    <property type="match status" value="1"/>
</dbReference>
<dbReference type="Gene3D" id="3.30.70.360">
    <property type="match status" value="1"/>
</dbReference>
<keyword evidence="3" id="KW-0175">Coiled coil</keyword>
<evidence type="ECO:0000313" key="5">
    <source>
        <dbReference type="EMBL" id="MBC2603665.1"/>
    </source>
</evidence>
<dbReference type="AlphaFoldDB" id="A0A7X1E5H8"/>
<feature type="coiled-coil region" evidence="3">
    <location>
        <begin position="261"/>
        <end position="288"/>
    </location>
</feature>